<feature type="region of interest" description="Disordered" evidence="1">
    <location>
        <begin position="1"/>
        <end position="126"/>
    </location>
</feature>
<protein>
    <submittedName>
        <fullName evidence="2">Uncharacterized protein</fullName>
    </submittedName>
</protein>
<dbReference type="AlphaFoldDB" id="A0AAX4K9R3"/>
<proteinExistence type="predicted"/>
<organism evidence="2 3">
    <name type="scientific">Kwoniella europaea PYCC6329</name>
    <dbReference type="NCBI Taxonomy" id="1423913"/>
    <lineage>
        <taxon>Eukaryota</taxon>
        <taxon>Fungi</taxon>
        <taxon>Dikarya</taxon>
        <taxon>Basidiomycota</taxon>
        <taxon>Agaricomycotina</taxon>
        <taxon>Tremellomycetes</taxon>
        <taxon>Tremellales</taxon>
        <taxon>Cryptococcaceae</taxon>
        <taxon>Kwoniella</taxon>
    </lineage>
</organism>
<reference evidence="2 3" key="1">
    <citation type="submission" date="2024-01" db="EMBL/GenBank/DDBJ databases">
        <title>Comparative genomics of Cryptococcus and Kwoniella reveals pathogenesis evolution and contrasting modes of karyotype evolution via chromosome fusion or intercentromeric recombination.</title>
        <authorList>
            <person name="Coelho M.A."/>
            <person name="David-Palma M."/>
            <person name="Shea T."/>
            <person name="Bowers K."/>
            <person name="McGinley-Smith S."/>
            <person name="Mohammad A.W."/>
            <person name="Gnirke A."/>
            <person name="Yurkov A.M."/>
            <person name="Nowrousian M."/>
            <person name="Sun S."/>
            <person name="Cuomo C.A."/>
            <person name="Heitman J."/>
        </authorList>
    </citation>
    <scope>NUCLEOTIDE SEQUENCE [LARGE SCALE GENOMIC DNA]</scope>
    <source>
        <strain evidence="2 3">PYCC6329</strain>
    </source>
</reference>
<gene>
    <name evidence="2" type="ORF">V865_000507</name>
</gene>
<dbReference type="EMBL" id="CP144089">
    <property type="protein sequence ID" value="WWD02467.1"/>
    <property type="molecule type" value="Genomic_DNA"/>
</dbReference>
<evidence type="ECO:0000313" key="3">
    <source>
        <dbReference type="Proteomes" id="UP001358614"/>
    </source>
</evidence>
<feature type="compositionally biased region" description="Basic and acidic residues" evidence="1">
    <location>
        <begin position="117"/>
        <end position="126"/>
    </location>
</feature>
<dbReference type="Proteomes" id="UP001358614">
    <property type="component" value="Chromosome 1"/>
</dbReference>
<dbReference type="RefSeq" id="XP_066080434.1">
    <property type="nucleotide sequence ID" value="XM_066224337.1"/>
</dbReference>
<feature type="compositionally biased region" description="Gly residues" evidence="1">
    <location>
        <begin position="192"/>
        <end position="202"/>
    </location>
</feature>
<feature type="compositionally biased region" description="Low complexity" evidence="1">
    <location>
        <begin position="62"/>
        <end position="73"/>
    </location>
</feature>
<evidence type="ECO:0000256" key="1">
    <source>
        <dbReference type="SAM" id="MobiDB-lite"/>
    </source>
</evidence>
<keyword evidence="3" id="KW-1185">Reference proteome</keyword>
<feature type="compositionally biased region" description="Polar residues" evidence="1">
    <location>
        <begin position="18"/>
        <end position="39"/>
    </location>
</feature>
<dbReference type="KEGG" id="ker:91099311"/>
<evidence type="ECO:0000313" key="2">
    <source>
        <dbReference type="EMBL" id="WWD02467.1"/>
    </source>
</evidence>
<accession>A0AAX4K9R3</accession>
<feature type="region of interest" description="Disordered" evidence="1">
    <location>
        <begin position="183"/>
        <end position="202"/>
    </location>
</feature>
<feature type="compositionally biased region" description="Gly residues" evidence="1">
    <location>
        <begin position="74"/>
        <end position="84"/>
    </location>
</feature>
<sequence length="202" mass="20505">MGLLSKKSNEYDTTTTTGVGHNNNPYTTGNATLGNSTQSGYGGVNRNEGPLGHHTGQGISGTGPAPTYPHTTATGGGYAGGAGAGVHPPPVAGAGHVNTGPAPLHGVNSGSTPSTKEAVKLEKKGHREEKLGNILHSTSMKEKSAAHLAQADHLKMQASELNEAERLEHEAGMRRQRAVGLGADPMHAHGSTGHGPGTGTHI</sequence>
<dbReference type="GeneID" id="91099311"/>
<name>A0AAX4K9R3_9TREE</name>